<dbReference type="InterPro" id="IPR023753">
    <property type="entry name" value="FAD/NAD-binding_dom"/>
</dbReference>
<comment type="similarity">
    <text evidence="1 14">Belongs to the class-I pyridine nucleotide-disulfide oxidoreductase family.</text>
</comment>
<dbReference type="Gene3D" id="3.30.390.30">
    <property type="match status" value="1"/>
</dbReference>
<reference evidence="17" key="2">
    <citation type="submission" date="2014-09" db="EMBL/GenBank/DDBJ databases">
        <title>Criblamydia sequanensis harbors a mega-plasmid encoding arsenite resistance.</title>
        <authorList>
            <person name="Bertelli C."/>
            <person name="Goesmann A."/>
            <person name="Greub G."/>
        </authorList>
    </citation>
    <scope>NUCLEOTIDE SEQUENCE [LARGE SCALE GENOMIC DNA]</scope>
    <source>
        <strain evidence="17">CRIB-18</strain>
    </source>
</reference>
<dbReference type="FunFam" id="3.30.390.30:FF:000001">
    <property type="entry name" value="Dihydrolipoyl dehydrogenase"/>
    <property type="match status" value="1"/>
</dbReference>
<dbReference type="NCBIfam" id="TIGR01350">
    <property type="entry name" value="lipoamide_DH"/>
    <property type="match status" value="1"/>
</dbReference>
<dbReference type="Pfam" id="PF07992">
    <property type="entry name" value="Pyr_redox_2"/>
    <property type="match status" value="1"/>
</dbReference>
<keyword evidence="12" id="KW-0547">Nucleotide-binding</keyword>
<comment type="function">
    <text evidence="10">The branched-chain alpha-keto dehydrogenase complex catalyzes the overall conversion of alpha-keto acids to acyl-CoA and CO(2). It contains multiple copies of 3 enzymatic components: branched-chain alpha-keto acid decarboxylase (E1), lipoamide acyltransferase (E2) and lipoamide dehydrogenase (E3).</text>
</comment>
<keyword evidence="5 14" id="KW-0560">Oxidoreductase</keyword>
<evidence type="ECO:0000256" key="4">
    <source>
        <dbReference type="ARBA" id="ARBA00022827"/>
    </source>
</evidence>
<feature type="binding site" evidence="12">
    <location>
        <position position="53"/>
    </location>
    <ligand>
        <name>FAD</name>
        <dbReference type="ChEBI" id="CHEBI:57692"/>
    </ligand>
</feature>
<reference evidence="17" key="1">
    <citation type="submission" date="2013-12" db="EMBL/GenBank/DDBJ databases">
        <authorList>
            <person name="Linke B."/>
        </authorList>
    </citation>
    <scope>NUCLEOTIDE SEQUENCE [LARGE SCALE GENOMIC DNA]</scope>
    <source>
        <strain evidence="17">CRIB-18</strain>
    </source>
</reference>
<name>A0A090CZ75_9BACT</name>
<evidence type="ECO:0000256" key="11">
    <source>
        <dbReference type="PIRSR" id="PIRSR000350-2"/>
    </source>
</evidence>
<keyword evidence="18" id="KW-1185">Reference proteome</keyword>
<dbReference type="PIRSF" id="PIRSF000350">
    <property type="entry name" value="Mercury_reductase_MerA"/>
    <property type="match status" value="1"/>
</dbReference>
<dbReference type="InterPro" id="IPR006258">
    <property type="entry name" value="Lipoamide_DH"/>
</dbReference>
<evidence type="ECO:0000256" key="3">
    <source>
        <dbReference type="ARBA" id="ARBA00022630"/>
    </source>
</evidence>
<evidence type="ECO:0000259" key="16">
    <source>
        <dbReference type="Pfam" id="PF07992"/>
    </source>
</evidence>
<evidence type="ECO:0000256" key="9">
    <source>
        <dbReference type="ARBA" id="ARBA00049187"/>
    </source>
</evidence>
<dbReference type="Gene3D" id="3.50.50.60">
    <property type="entry name" value="FAD/NAD(P)-binding domain"/>
    <property type="match status" value="2"/>
</dbReference>
<evidence type="ECO:0000256" key="7">
    <source>
        <dbReference type="ARBA" id="ARBA00023157"/>
    </source>
</evidence>
<dbReference type="InterPro" id="IPR001100">
    <property type="entry name" value="Pyr_nuc-diS_OxRdtase"/>
</dbReference>
<feature type="domain" description="FAD/NAD(P)-binding" evidence="16">
    <location>
        <begin position="6"/>
        <end position="328"/>
    </location>
</feature>
<feature type="binding site" evidence="12">
    <location>
        <begin position="182"/>
        <end position="189"/>
    </location>
    <ligand>
        <name>NAD(+)</name>
        <dbReference type="ChEBI" id="CHEBI:57540"/>
    </ligand>
</feature>
<evidence type="ECO:0000256" key="6">
    <source>
        <dbReference type="ARBA" id="ARBA00023027"/>
    </source>
</evidence>
<dbReference type="InterPro" id="IPR016156">
    <property type="entry name" value="FAD/NAD-linked_Rdtase_dimer_sf"/>
</dbReference>
<dbReference type="InterPro" id="IPR050151">
    <property type="entry name" value="Class-I_Pyr_Nuc-Dis_Oxidored"/>
</dbReference>
<dbReference type="PROSITE" id="PS00076">
    <property type="entry name" value="PYRIDINE_REDOX_1"/>
    <property type="match status" value="1"/>
</dbReference>
<evidence type="ECO:0000259" key="15">
    <source>
        <dbReference type="Pfam" id="PF02852"/>
    </source>
</evidence>
<keyword evidence="8 14" id="KW-0676">Redox-active center</keyword>
<dbReference type="InterPro" id="IPR036188">
    <property type="entry name" value="FAD/NAD-bd_sf"/>
</dbReference>
<feature type="active site" description="Proton acceptor" evidence="11">
    <location>
        <position position="445"/>
    </location>
</feature>
<dbReference type="EMBL" id="CCEJ010000005">
    <property type="protein sequence ID" value="CDR34071.1"/>
    <property type="molecule type" value="Genomic_DNA"/>
</dbReference>
<dbReference type="GO" id="GO:0050660">
    <property type="term" value="F:flavin adenine dinucleotide binding"/>
    <property type="evidence" value="ECO:0007669"/>
    <property type="project" value="InterPro"/>
</dbReference>
<dbReference type="Proteomes" id="UP000031552">
    <property type="component" value="Unassembled WGS sequence"/>
</dbReference>
<keyword evidence="4 12" id="KW-0274">FAD</keyword>
<dbReference type="eggNOG" id="COG1249">
    <property type="taxonomic scope" value="Bacteria"/>
</dbReference>
<dbReference type="GO" id="GO:0045252">
    <property type="term" value="C:oxoglutarate dehydrogenase complex"/>
    <property type="evidence" value="ECO:0007669"/>
    <property type="project" value="TreeGrafter"/>
</dbReference>
<feature type="disulfide bond" description="Redox-active" evidence="13">
    <location>
        <begin position="44"/>
        <end position="49"/>
    </location>
</feature>
<evidence type="ECO:0000256" key="10">
    <source>
        <dbReference type="ARBA" id="ARBA00056335"/>
    </source>
</evidence>
<dbReference type="AlphaFoldDB" id="A0A090CZ75"/>
<dbReference type="PRINTS" id="PR00368">
    <property type="entry name" value="FADPNR"/>
</dbReference>
<keyword evidence="3 14" id="KW-0285">Flavoprotein</keyword>
<dbReference type="EC" id="1.8.1.4" evidence="2 14"/>
<dbReference type="GO" id="GO:0006103">
    <property type="term" value="P:2-oxoglutarate metabolic process"/>
    <property type="evidence" value="ECO:0007669"/>
    <property type="project" value="TreeGrafter"/>
</dbReference>
<dbReference type="InterPro" id="IPR004099">
    <property type="entry name" value="Pyr_nucl-diS_OxRdtase_dimer"/>
</dbReference>
<feature type="binding site" evidence="12">
    <location>
        <position position="205"/>
    </location>
    <ligand>
        <name>NAD(+)</name>
        <dbReference type="ChEBI" id="CHEBI:57540"/>
    </ligand>
</feature>
<evidence type="ECO:0000256" key="2">
    <source>
        <dbReference type="ARBA" id="ARBA00012608"/>
    </source>
</evidence>
<evidence type="ECO:0000313" key="17">
    <source>
        <dbReference type="EMBL" id="CDR34071.1"/>
    </source>
</evidence>
<comment type="cofactor">
    <cofactor evidence="12 14">
        <name>FAD</name>
        <dbReference type="ChEBI" id="CHEBI:57692"/>
    </cofactor>
    <text evidence="12 14">Binds 1 FAD per subunit.</text>
</comment>
<comment type="caution">
    <text evidence="17">The sequence shown here is derived from an EMBL/GenBank/DDBJ whole genome shotgun (WGS) entry which is preliminary data.</text>
</comment>
<evidence type="ECO:0000256" key="8">
    <source>
        <dbReference type="ARBA" id="ARBA00023284"/>
    </source>
</evidence>
<dbReference type="InterPro" id="IPR012999">
    <property type="entry name" value="Pyr_OxRdtase_I_AS"/>
</dbReference>
<organism evidence="17 18">
    <name type="scientific">Candidatus Criblamydia sequanensis CRIB-18</name>
    <dbReference type="NCBI Taxonomy" id="1437425"/>
    <lineage>
        <taxon>Bacteria</taxon>
        <taxon>Pseudomonadati</taxon>
        <taxon>Chlamydiota</taxon>
        <taxon>Chlamydiia</taxon>
        <taxon>Parachlamydiales</taxon>
        <taxon>Candidatus Criblamydiaceae</taxon>
        <taxon>Candidatus Criblamydia</taxon>
    </lineage>
</organism>
<dbReference type="GO" id="GO:0004148">
    <property type="term" value="F:dihydrolipoyl dehydrogenase (NADH) activity"/>
    <property type="evidence" value="ECO:0007669"/>
    <property type="project" value="UniProtKB-EC"/>
</dbReference>
<dbReference type="PANTHER" id="PTHR22912:SF223">
    <property type="entry name" value="DIHYDROLIPOYL DEHYDROGENASE 1, MITOCHONDRIAL"/>
    <property type="match status" value="1"/>
</dbReference>
<evidence type="ECO:0000256" key="5">
    <source>
        <dbReference type="ARBA" id="ARBA00023002"/>
    </source>
</evidence>
<evidence type="ECO:0000256" key="1">
    <source>
        <dbReference type="ARBA" id="ARBA00007532"/>
    </source>
</evidence>
<keyword evidence="7" id="KW-1015">Disulfide bond</keyword>
<comment type="catalytic activity">
    <reaction evidence="9 14">
        <text>N(6)-[(R)-dihydrolipoyl]-L-lysyl-[protein] + NAD(+) = N(6)-[(R)-lipoyl]-L-lysyl-[protein] + NADH + H(+)</text>
        <dbReference type="Rhea" id="RHEA:15045"/>
        <dbReference type="Rhea" id="RHEA-COMP:10474"/>
        <dbReference type="Rhea" id="RHEA-COMP:10475"/>
        <dbReference type="ChEBI" id="CHEBI:15378"/>
        <dbReference type="ChEBI" id="CHEBI:57540"/>
        <dbReference type="ChEBI" id="CHEBI:57945"/>
        <dbReference type="ChEBI" id="CHEBI:83099"/>
        <dbReference type="ChEBI" id="CHEBI:83100"/>
        <dbReference type="EC" id="1.8.1.4"/>
    </reaction>
</comment>
<comment type="miscellaneous">
    <text evidence="14">The active site is a redox-active disulfide bond.</text>
</comment>
<sequence length="463" mass="49764">MAETLYDLAIIGAGPGGYVAALKAAKAGLKTACIEKEPLLGGTCLRVGCIPSKTLLQSSEEYYHMKTQAELFGLTFQELSYNWKTMQSKKEEVVKGLCDSVASQFKSLKVARYEGLASFENENTIAIQSKDKKEAIRAKNIIIASGSYPIELPFLPFDEKKIVSSTGALALESVPKKMTVIGAGIIGVELASVYQRLGSEVTLIEMLDYIAPGMDGQVSRQLLQSLKKQGLQFLLGAKVISGKTSGKGVKVEFEAEGKKGELESDIVLVAIGRKPLLKPLNLEKAKVKLNERGQIAVDGFFRTSTPSIYAIGDVIDGPSLAHKASEEGVAVVDFILGNPTPMRYISIPNVVYTHPEAASVGFTEEELKKLSIKYLSGQSFFKGNARARATFDTEGFIKVLGDEKTGKLLGIHILGPQASEMISAGVIALIKNMTLEDLGLACLAHPTLSETLKEAAVNALSKK</sequence>
<accession>A0A090CZ75</accession>
<feature type="binding site" evidence="12">
    <location>
        <position position="272"/>
    </location>
    <ligand>
        <name>NAD(+)</name>
        <dbReference type="ChEBI" id="CHEBI:57540"/>
    </ligand>
</feature>
<feature type="binding site" evidence="12">
    <location>
        <position position="313"/>
    </location>
    <ligand>
        <name>FAD</name>
        <dbReference type="ChEBI" id="CHEBI:57692"/>
    </ligand>
</feature>
<gene>
    <name evidence="17" type="primary">lpdG</name>
    <name evidence="17" type="ORF">CSEC_1251</name>
</gene>
<dbReference type="PRINTS" id="PR00411">
    <property type="entry name" value="PNDRDTASEI"/>
</dbReference>
<evidence type="ECO:0000256" key="14">
    <source>
        <dbReference type="RuleBase" id="RU003692"/>
    </source>
</evidence>
<protein>
    <recommendedName>
        <fullName evidence="2 14">Dihydrolipoyl dehydrogenase</fullName>
        <ecNumber evidence="2 14">1.8.1.4</ecNumber>
    </recommendedName>
</protein>
<evidence type="ECO:0000256" key="13">
    <source>
        <dbReference type="PIRSR" id="PIRSR000350-4"/>
    </source>
</evidence>
<dbReference type="SUPFAM" id="SSF55424">
    <property type="entry name" value="FAD/NAD-linked reductases, dimerisation (C-terminal) domain"/>
    <property type="match status" value="1"/>
</dbReference>
<keyword evidence="6 12" id="KW-0520">NAD</keyword>
<dbReference type="Pfam" id="PF02852">
    <property type="entry name" value="Pyr_redox_dim"/>
    <property type="match status" value="1"/>
</dbReference>
<dbReference type="PANTHER" id="PTHR22912">
    <property type="entry name" value="DISULFIDE OXIDOREDUCTASE"/>
    <property type="match status" value="1"/>
</dbReference>
<proteinExistence type="inferred from homology"/>
<evidence type="ECO:0000256" key="12">
    <source>
        <dbReference type="PIRSR" id="PIRSR000350-3"/>
    </source>
</evidence>
<feature type="domain" description="Pyridine nucleotide-disulphide oxidoreductase dimerisation" evidence="15">
    <location>
        <begin position="347"/>
        <end position="456"/>
    </location>
</feature>
<dbReference type="STRING" id="1437425.CSEC_1251"/>
<evidence type="ECO:0000313" key="18">
    <source>
        <dbReference type="Proteomes" id="UP000031552"/>
    </source>
</evidence>
<dbReference type="RefSeq" id="WP_041017617.1">
    <property type="nucleotide sequence ID" value="NZ_CCEJ010000005.1"/>
</dbReference>
<dbReference type="SUPFAM" id="SSF51905">
    <property type="entry name" value="FAD/NAD(P)-binding domain"/>
    <property type="match status" value="1"/>
</dbReference>